<evidence type="ECO:0000313" key="2">
    <source>
        <dbReference type="EMBL" id="AGB31787.1"/>
    </source>
</evidence>
<dbReference type="STRING" id="797303.Natpe_1934"/>
<reference evidence="3" key="1">
    <citation type="submission" date="2012-02" db="EMBL/GenBank/DDBJ databases">
        <title>Complete sequence of chromosome of Natrinema pellirubrum DSM 15624.</title>
        <authorList>
            <person name="Lucas S."/>
            <person name="Han J."/>
            <person name="Lapidus A."/>
            <person name="Cheng J.-F."/>
            <person name="Goodwin L."/>
            <person name="Pitluck S."/>
            <person name="Peters L."/>
            <person name="Teshima H."/>
            <person name="Detter J.C."/>
            <person name="Han C."/>
            <person name="Tapia R."/>
            <person name="Land M."/>
            <person name="Hauser L."/>
            <person name="Kyrpides N."/>
            <person name="Ivanova N."/>
            <person name="Pagani I."/>
            <person name="Sproer C."/>
            <person name="Anderson I."/>
            <person name="Woyke T."/>
        </authorList>
    </citation>
    <scope>NUCLEOTIDE SEQUENCE [LARGE SCALE GENOMIC DNA]</scope>
    <source>
        <strain evidence="3">DSM 15624 / JCM 10476 / NCIMB 786</strain>
    </source>
</reference>
<protein>
    <submittedName>
        <fullName evidence="2">Uncharacterized protein</fullName>
    </submittedName>
</protein>
<evidence type="ECO:0000313" key="3">
    <source>
        <dbReference type="Proteomes" id="UP000010843"/>
    </source>
</evidence>
<accession>L0JMK5</accession>
<dbReference type="HOGENOM" id="CLU_2730523_0_0_2"/>
<dbReference type="EMBL" id="CP003372">
    <property type="protein sequence ID" value="AGB31787.1"/>
    <property type="molecule type" value="Genomic_DNA"/>
</dbReference>
<proteinExistence type="predicted"/>
<dbReference type="KEGG" id="npe:Natpe_1934"/>
<evidence type="ECO:0000256" key="1">
    <source>
        <dbReference type="SAM" id="MobiDB-lite"/>
    </source>
</evidence>
<dbReference type="Proteomes" id="UP000010843">
    <property type="component" value="Chromosome"/>
</dbReference>
<organism evidence="2 3">
    <name type="scientific">Natrinema pellirubrum (strain DSM 15624 / CIP 106293 / JCM 10476 / NCIMB 786 / 157)</name>
    <dbReference type="NCBI Taxonomy" id="797303"/>
    <lineage>
        <taxon>Archaea</taxon>
        <taxon>Methanobacteriati</taxon>
        <taxon>Methanobacteriota</taxon>
        <taxon>Stenosarchaea group</taxon>
        <taxon>Halobacteria</taxon>
        <taxon>Halobacteriales</taxon>
        <taxon>Natrialbaceae</taxon>
        <taxon>Natrinema</taxon>
    </lineage>
</organism>
<dbReference type="AlphaFoldDB" id="L0JMK5"/>
<sequence length="71" mass="8119">MPSSTTTHPNTEDAKASQSDDYCPRMGETVHKTDGYATYHASVPHQWFQQSCQIHIQYVQTINWRLSTFGT</sequence>
<gene>
    <name evidence="2" type="ordered locus">Natpe_1934</name>
</gene>
<name>L0JMK5_NATP1</name>
<feature type="region of interest" description="Disordered" evidence="1">
    <location>
        <begin position="1"/>
        <end position="26"/>
    </location>
</feature>